<evidence type="ECO:0000313" key="2">
    <source>
        <dbReference type="Proteomes" id="UP001249851"/>
    </source>
</evidence>
<name>A0AAD9QEB1_ACRCE</name>
<comment type="caution">
    <text evidence="1">The sequence shown here is derived from an EMBL/GenBank/DDBJ whole genome shotgun (WGS) entry which is preliminary data.</text>
</comment>
<organism evidence="1 2">
    <name type="scientific">Acropora cervicornis</name>
    <name type="common">Staghorn coral</name>
    <dbReference type="NCBI Taxonomy" id="6130"/>
    <lineage>
        <taxon>Eukaryota</taxon>
        <taxon>Metazoa</taxon>
        <taxon>Cnidaria</taxon>
        <taxon>Anthozoa</taxon>
        <taxon>Hexacorallia</taxon>
        <taxon>Scleractinia</taxon>
        <taxon>Astrocoeniina</taxon>
        <taxon>Acroporidae</taxon>
        <taxon>Acropora</taxon>
    </lineage>
</organism>
<sequence>MPLDFRILCHTTQIGGWSLTFEDQILITLLQNCTHLHPGSISDKQIVKQSGLTNQLASDDIVPKRVSVNISAFLQNVKFTASAIRAIKNMAKC</sequence>
<gene>
    <name evidence="1" type="ORF">P5673_017957</name>
</gene>
<reference evidence="1" key="2">
    <citation type="journal article" date="2023" name="Science">
        <title>Genomic signatures of disease resistance in endangered staghorn corals.</title>
        <authorList>
            <person name="Vollmer S.V."/>
            <person name="Selwyn J.D."/>
            <person name="Despard B.A."/>
            <person name="Roesel C.L."/>
        </authorList>
    </citation>
    <scope>NUCLEOTIDE SEQUENCE</scope>
    <source>
        <strain evidence="1">K2</strain>
    </source>
</reference>
<reference evidence="1" key="1">
    <citation type="journal article" date="2023" name="G3 (Bethesda)">
        <title>Whole genome assembly and annotation of the endangered Caribbean coral Acropora cervicornis.</title>
        <authorList>
            <person name="Selwyn J.D."/>
            <person name="Vollmer S.V."/>
        </authorList>
    </citation>
    <scope>NUCLEOTIDE SEQUENCE</scope>
    <source>
        <strain evidence="1">K2</strain>
    </source>
</reference>
<accession>A0AAD9QEB1</accession>
<proteinExistence type="predicted"/>
<dbReference type="EMBL" id="JARQWQ010000040">
    <property type="protein sequence ID" value="KAK2559341.1"/>
    <property type="molecule type" value="Genomic_DNA"/>
</dbReference>
<dbReference type="AlphaFoldDB" id="A0AAD9QEB1"/>
<dbReference type="Proteomes" id="UP001249851">
    <property type="component" value="Unassembled WGS sequence"/>
</dbReference>
<evidence type="ECO:0000313" key="1">
    <source>
        <dbReference type="EMBL" id="KAK2559341.1"/>
    </source>
</evidence>
<protein>
    <submittedName>
        <fullName evidence="1">Uncharacterized protein</fullName>
    </submittedName>
</protein>
<keyword evidence="2" id="KW-1185">Reference proteome</keyword>